<dbReference type="EMBL" id="JACJTE010000020">
    <property type="protein sequence ID" value="MBD2562633.1"/>
    <property type="molecule type" value="Genomic_DNA"/>
</dbReference>
<feature type="transmembrane region" description="Helical" evidence="2">
    <location>
        <begin position="111"/>
        <end position="133"/>
    </location>
</feature>
<feature type="domain" description="Effector-associated" evidence="3">
    <location>
        <begin position="5"/>
        <end position="64"/>
    </location>
</feature>
<feature type="region of interest" description="Disordered" evidence="1">
    <location>
        <begin position="78"/>
        <end position="108"/>
    </location>
</feature>
<evidence type="ECO:0000313" key="5">
    <source>
        <dbReference type="Proteomes" id="UP000604661"/>
    </source>
</evidence>
<feature type="transmembrane region" description="Helical" evidence="2">
    <location>
        <begin position="145"/>
        <end position="164"/>
    </location>
</feature>
<gene>
    <name evidence="4" type="ORF">H6G95_18830</name>
</gene>
<evidence type="ECO:0000313" key="4">
    <source>
        <dbReference type="EMBL" id="MBD2562633.1"/>
    </source>
</evidence>
<evidence type="ECO:0000256" key="1">
    <source>
        <dbReference type="SAM" id="MobiDB-lite"/>
    </source>
</evidence>
<dbReference type="RefSeq" id="WP_190894626.1">
    <property type="nucleotide sequence ID" value="NZ_JACJTE010000020.1"/>
</dbReference>
<comment type="caution">
    <text evidence="4">The sequence shown here is derived from an EMBL/GenBank/DDBJ whole genome shotgun (WGS) entry which is preliminary data.</text>
</comment>
<keyword evidence="2" id="KW-1133">Transmembrane helix</keyword>
<organism evidence="4 5">
    <name type="scientific">Nostoc linckia FACHB-391</name>
    <dbReference type="NCBI Taxonomy" id="2692906"/>
    <lineage>
        <taxon>Bacteria</taxon>
        <taxon>Bacillati</taxon>
        <taxon>Cyanobacteriota</taxon>
        <taxon>Cyanophyceae</taxon>
        <taxon>Nostocales</taxon>
        <taxon>Nostocaceae</taxon>
        <taxon>Nostoc</taxon>
    </lineage>
</organism>
<keyword evidence="5" id="KW-1185">Reference proteome</keyword>
<name>A0ABR8EXI7_NOSLI</name>
<keyword evidence="2" id="KW-0472">Membrane</keyword>
<dbReference type="Proteomes" id="UP000604661">
    <property type="component" value="Unassembled WGS sequence"/>
</dbReference>
<evidence type="ECO:0000256" key="2">
    <source>
        <dbReference type="SAM" id="Phobius"/>
    </source>
</evidence>
<proteinExistence type="predicted"/>
<reference evidence="4 5" key="1">
    <citation type="journal article" date="2020" name="ISME J.">
        <title>Comparative genomics reveals insights into cyanobacterial evolution and habitat adaptation.</title>
        <authorList>
            <person name="Chen M.Y."/>
            <person name="Teng W.K."/>
            <person name="Zhao L."/>
            <person name="Hu C.X."/>
            <person name="Zhou Y.K."/>
            <person name="Han B.P."/>
            <person name="Song L.R."/>
            <person name="Shu W.S."/>
        </authorList>
    </citation>
    <scope>NUCLEOTIDE SEQUENCE [LARGE SCALE GENOMIC DNA]</scope>
    <source>
        <strain evidence="4 5">FACHB-391</strain>
    </source>
</reference>
<protein>
    <recommendedName>
        <fullName evidence="3">Effector-associated domain-containing protein</fullName>
    </recommendedName>
</protein>
<dbReference type="Pfam" id="PF19962">
    <property type="entry name" value="EAD9"/>
    <property type="match status" value="1"/>
</dbReference>
<feature type="compositionally biased region" description="Polar residues" evidence="1">
    <location>
        <begin position="79"/>
        <end position="96"/>
    </location>
</feature>
<accession>A0ABR8EXI7</accession>
<keyword evidence="2" id="KW-0812">Transmembrane</keyword>
<evidence type="ECO:0000259" key="3">
    <source>
        <dbReference type="Pfam" id="PF19962"/>
    </source>
</evidence>
<dbReference type="InterPro" id="IPR045438">
    <property type="entry name" value="EAD9"/>
</dbReference>
<sequence length="169" mass="19468">MSSVRRLQAMYDSKQQEWDVVHERLTSLRQAKLIETDPGNQFKLDRQIKSIEQELGIIQQELTQFEQQLAQVRHEHKFQSQQDYSASNKSTSSLPTQPRYERANPDSSSNVLWTSLASLFIIAGLALMAAGIFMAAPNFQCGYCLGYFFAGLGMFLLGCLFWFFRKRRN</sequence>